<organism evidence="2 3">
    <name type="scientific">Marinobacter salarius</name>
    <dbReference type="NCBI Taxonomy" id="1420917"/>
    <lineage>
        <taxon>Bacteria</taxon>
        <taxon>Pseudomonadati</taxon>
        <taxon>Pseudomonadota</taxon>
        <taxon>Gammaproteobacteria</taxon>
        <taxon>Pseudomonadales</taxon>
        <taxon>Marinobacteraceae</taxon>
        <taxon>Marinobacter</taxon>
    </lineage>
</organism>
<reference evidence="2 3" key="1">
    <citation type="submission" date="2016-10" db="EMBL/GenBank/DDBJ databases">
        <authorList>
            <person name="Varghese N."/>
            <person name="Submissions S."/>
        </authorList>
    </citation>
    <scope>NUCLEOTIDE SEQUENCE [LARGE SCALE GENOMIC DNA]</scope>
    <source>
        <strain evidence="2 3">DSM 26291</strain>
    </source>
</reference>
<evidence type="ECO:0000313" key="3">
    <source>
        <dbReference type="Proteomes" id="UP000199211"/>
    </source>
</evidence>
<dbReference type="RefSeq" id="WP_091644225.1">
    <property type="nucleotide sequence ID" value="NZ_FOTV01000024.1"/>
</dbReference>
<dbReference type="EMBL" id="FOTV01000024">
    <property type="protein sequence ID" value="SFM04454.1"/>
    <property type="molecule type" value="Genomic_DNA"/>
</dbReference>
<evidence type="ECO:0000259" key="1">
    <source>
        <dbReference type="Pfam" id="PF19502"/>
    </source>
</evidence>
<keyword evidence="3" id="KW-1185">Reference proteome</keyword>
<feature type="domain" description="DUF6036" evidence="1">
    <location>
        <begin position="36"/>
        <end position="174"/>
    </location>
</feature>
<protein>
    <recommendedName>
        <fullName evidence="1">DUF6036 domain-containing protein</fullName>
    </recommendedName>
</protein>
<gene>
    <name evidence="2" type="ORF">SAMN04487868_1242</name>
</gene>
<evidence type="ECO:0000313" key="2">
    <source>
        <dbReference type="EMBL" id="SFM04454.1"/>
    </source>
</evidence>
<name>A0ABY1FT62_9GAMM</name>
<dbReference type="Pfam" id="PF19502">
    <property type="entry name" value="DUF6036"/>
    <property type="match status" value="1"/>
</dbReference>
<sequence>MTLYTDTPMGKAVLELVENLSYLLAEKGNPPGTCRAYIFGGCALHLHTKARGSSDLDVELEAAKKVSIGELVLELDDIFYDDPDTGPSSIVLDETFNPTLAPLHELYQEEAIRLNPNDNSSPLEVYVVQKVDLAISKLGRYGDQDIDDIHTLFSHGLDIEEFRKRALEASKYYVGNVSTLTSHIEHVINTFKP</sequence>
<proteinExistence type="predicted"/>
<dbReference type="Proteomes" id="UP000199211">
    <property type="component" value="Unassembled WGS sequence"/>
</dbReference>
<accession>A0ABY1FT62</accession>
<comment type="caution">
    <text evidence="2">The sequence shown here is derived from an EMBL/GenBank/DDBJ whole genome shotgun (WGS) entry which is preliminary data.</text>
</comment>
<dbReference type="InterPro" id="IPR045792">
    <property type="entry name" value="DUF6036"/>
</dbReference>